<dbReference type="GO" id="GO:0005052">
    <property type="term" value="F:peroxisome matrix targeting signal-1 binding"/>
    <property type="evidence" value="ECO:0007669"/>
    <property type="project" value="TreeGrafter"/>
</dbReference>
<dbReference type="AlphaFoldDB" id="A0AAD5XPI7"/>
<keyword evidence="6 8" id="KW-0802">TPR repeat</keyword>
<evidence type="ECO:0000256" key="8">
    <source>
        <dbReference type="PROSITE-ProRule" id="PRU00339"/>
    </source>
</evidence>
<dbReference type="PANTHER" id="PTHR10130">
    <property type="entry name" value="PEROXISOMAL TARGETING SIGNAL 1 RECEPTOR PEX5"/>
    <property type="match status" value="1"/>
</dbReference>
<comment type="caution">
    <text evidence="9">The sequence shown here is derived from an EMBL/GenBank/DDBJ whole genome shotgun (WGS) entry which is preliminary data.</text>
</comment>
<dbReference type="GO" id="GO:0005778">
    <property type="term" value="C:peroxisomal membrane"/>
    <property type="evidence" value="ECO:0007669"/>
    <property type="project" value="TreeGrafter"/>
</dbReference>
<protein>
    <submittedName>
        <fullName evidence="9">Peroxisomal membrane signal receptor PTS1</fullName>
    </submittedName>
</protein>
<keyword evidence="7" id="KW-0576">Peroxisome</keyword>
<name>A0AAD5XPI7_9FUNG</name>
<keyword evidence="4" id="KW-0963">Cytoplasm</keyword>
<comment type="similarity">
    <text evidence="3">Belongs to the peroxisomal targeting signal receptor family.</text>
</comment>
<reference evidence="9" key="1">
    <citation type="submission" date="2020-05" db="EMBL/GenBank/DDBJ databases">
        <title>Phylogenomic resolution of chytrid fungi.</title>
        <authorList>
            <person name="Stajich J.E."/>
            <person name="Amses K."/>
            <person name="Simmons R."/>
            <person name="Seto K."/>
            <person name="Myers J."/>
            <person name="Bonds A."/>
            <person name="Quandt C.A."/>
            <person name="Barry K."/>
            <person name="Liu P."/>
            <person name="Grigoriev I."/>
            <person name="Longcore J.E."/>
            <person name="James T.Y."/>
        </authorList>
    </citation>
    <scope>NUCLEOTIDE SEQUENCE</scope>
    <source>
        <strain evidence="9">JEL0379</strain>
    </source>
</reference>
<dbReference type="Gene3D" id="1.25.40.10">
    <property type="entry name" value="Tetratricopeptide repeat domain"/>
    <property type="match status" value="1"/>
</dbReference>
<dbReference type="InterPro" id="IPR024111">
    <property type="entry name" value="PEX5/PEX5L"/>
</dbReference>
<dbReference type="GO" id="GO:0005829">
    <property type="term" value="C:cytosol"/>
    <property type="evidence" value="ECO:0007669"/>
    <property type="project" value="TreeGrafter"/>
</dbReference>
<sequence>MAFKSLVGSSAECAGGNSVSSFVKQLDRNHGLQQDLIRPPQEGGNVEGFAPRGRLAELDDRGFVDEFLEARPAGGRHASGRMFEGPPANGMGRLEEMLNRQGLGLGMGMDKDWAGDFEDFRFAPSAADGGSAHFEAAFRSASSAPRDWSQEFIGAGPSTADGVDLMHQGSAHHFAPDERLAFEQAFAKHHQDVDLDQAFAREFTLLQTETLDKGKAAAAGPEEQLAWEEEFARTFSTDADMDKLGDLFKQFDIDAATSAMAKDWEDDYANFDTDIVDDEPLGPADPVTSPCAPYVFETENPYLSHPEPLAEGQRLLNDPAGGHLSSAALAFEAAVQRDPESSLAWQLLGATQAENEKEGPAIAALQRSVQINPRNLEGLMALAVSLTNENQEREAYATLERWVTTQYPDIVAKAGAPVTAPNATAPELHARAAALFLAAARAGPSAAHLQPVAGGDIDPSVQTGLGVLFYNSGDFDKAIDCFSAAISASPDDYLLWNRLGATLANSGGRSEEAIDAYHRALELKPHFVRARYNLGVSCINIGCHKEAAEHLLGALSMHRDGEEKGSANLWETLKRAFIMMDRRDLSDKAYLGQDLSVFREEFEF</sequence>
<comment type="subcellular location">
    <subcellularLocation>
        <location evidence="2">Cytoplasm</location>
    </subcellularLocation>
    <subcellularLocation>
        <location evidence="1">Peroxisome</location>
    </subcellularLocation>
</comment>
<organism evidence="9 10">
    <name type="scientific">Geranomyces variabilis</name>
    <dbReference type="NCBI Taxonomy" id="109894"/>
    <lineage>
        <taxon>Eukaryota</taxon>
        <taxon>Fungi</taxon>
        <taxon>Fungi incertae sedis</taxon>
        <taxon>Chytridiomycota</taxon>
        <taxon>Chytridiomycota incertae sedis</taxon>
        <taxon>Chytridiomycetes</taxon>
        <taxon>Spizellomycetales</taxon>
        <taxon>Powellomycetaceae</taxon>
        <taxon>Geranomyces</taxon>
    </lineage>
</organism>
<evidence type="ECO:0000256" key="1">
    <source>
        <dbReference type="ARBA" id="ARBA00004275"/>
    </source>
</evidence>
<dbReference type="EMBL" id="JADGJQ010000039">
    <property type="protein sequence ID" value="KAJ3176630.1"/>
    <property type="molecule type" value="Genomic_DNA"/>
</dbReference>
<dbReference type="SUPFAM" id="SSF48452">
    <property type="entry name" value="TPR-like"/>
    <property type="match status" value="1"/>
</dbReference>
<accession>A0AAD5XPI7</accession>
<feature type="repeat" description="TPR" evidence="8">
    <location>
        <begin position="342"/>
        <end position="375"/>
    </location>
</feature>
<dbReference type="GO" id="GO:0016560">
    <property type="term" value="P:protein import into peroxisome matrix, docking"/>
    <property type="evidence" value="ECO:0007669"/>
    <property type="project" value="TreeGrafter"/>
</dbReference>
<dbReference type="PANTHER" id="PTHR10130:SF0">
    <property type="entry name" value="GH08708P"/>
    <property type="match status" value="1"/>
</dbReference>
<keyword evidence="9" id="KW-0675">Receptor</keyword>
<dbReference type="Pfam" id="PF13432">
    <property type="entry name" value="TPR_16"/>
    <property type="match status" value="2"/>
</dbReference>
<feature type="repeat" description="TPR" evidence="8">
    <location>
        <begin position="459"/>
        <end position="492"/>
    </location>
</feature>
<keyword evidence="10" id="KW-1185">Reference proteome</keyword>
<evidence type="ECO:0000256" key="3">
    <source>
        <dbReference type="ARBA" id="ARBA00005348"/>
    </source>
</evidence>
<dbReference type="InterPro" id="IPR019734">
    <property type="entry name" value="TPR_rpt"/>
</dbReference>
<dbReference type="PROSITE" id="PS50005">
    <property type="entry name" value="TPR"/>
    <property type="match status" value="2"/>
</dbReference>
<gene>
    <name evidence="9" type="primary">PEX5</name>
    <name evidence="9" type="ORF">HDU87_004958</name>
</gene>
<evidence type="ECO:0000313" key="10">
    <source>
        <dbReference type="Proteomes" id="UP001212152"/>
    </source>
</evidence>
<evidence type="ECO:0000256" key="2">
    <source>
        <dbReference type="ARBA" id="ARBA00004496"/>
    </source>
</evidence>
<dbReference type="SMART" id="SM00028">
    <property type="entry name" value="TPR"/>
    <property type="match status" value="4"/>
</dbReference>
<evidence type="ECO:0000256" key="7">
    <source>
        <dbReference type="ARBA" id="ARBA00023140"/>
    </source>
</evidence>
<evidence type="ECO:0000256" key="4">
    <source>
        <dbReference type="ARBA" id="ARBA00022490"/>
    </source>
</evidence>
<evidence type="ECO:0000256" key="5">
    <source>
        <dbReference type="ARBA" id="ARBA00022737"/>
    </source>
</evidence>
<evidence type="ECO:0000256" key="6">
    <source>
        <dbReference type="ARBA" id="ARBA00022803"/>
    </source>
</evidence>
<evidence type="ECO:0000313" key="9">
    <source>
        <dbReference type="EMBL" id="KAJ3176630.1"/>
    </source>
</evidence>
<dbReference type="Proteomes" id="UP001212152">
    <property type="component" value="Unassembled WGS sequence"/>
</dbReference>
<proteinExistence type="inferred from homology"/>
<keyword evidence="5" id="KW-0677">Repeat</keyword>
<dbReference type="InterPro" id="IPR011990">
    <property type="entry name" value="TPR-like_helical_dom_sf"/>
</dbReference>